<accession>A0AAD8QTG5</accession>
<gene>
    <name evidence="3" type="ORF">QYE76_032125</name>
</gene>
<dbReference type="Pfam" id="PF13975">
    <property type="entry name" value="gag-asp_proteas"/>
    <property type="match status" value="1"/>
</dbReference>
<keyword evidence="4" id="KW-1185">Reference proteome</keyword>
<evidence type="ECO:0000259" key="2">
    <source>
        <dbReference type="Pfam" id="PF03732"/>
    </source>
</evidence>
<dbReference type="Proteomes" id="UP001231189">
    <property type="component" value="Unassembled WGS sequence"/>
</dbReference>
<evidence type="ECO:0000313" key="3">
    <source>
        <dbReference type="EMBL" id="KAK1608452.1"/>
    </source>
</evidence>
<dbReference type="SUPFAM" id="SSF50630">
    <property type="entry name" value="Acid proteases"/>
    <property type="match status" value="1"/>
</dbReference>
<evidence type="ECO:0000256" key="1">
    <source>
        <dbReference type="SAM" id="MobiDB-lite"/>
    </source>
</evidence>
<dbReference type="AlphaFoldDB" id="A0AAD8QTG5"/>
<feature type="region of interest" description="Disordered" evidence="1">
    <location>
        <begin position="647"/>
        <end position="727"/>
    </location>
</feature>
<dbReference type="InterPro" id="IPR005162">
    <property type="entry name" value="Retrotrans_gag_dom"/>
</dbReference>
<comment type="caution">
    <text evidence="3">The sequence shown here is derived from an EMBL/GenBank/DDBJ whole genome shotgun (WGS) entry which is preliminary data.</text>
</comment>
<name>A0AAD8QTG5_LOLMU</name>
<dbReference type="InterPro" id="IPR021109">
    <property type="entry name" value="Peptidase_aspartic_dom_sf"/>
</dbReference>
<feature type="region of interest" description="Disordered" evidence="1">
    <location>
        <begin position="506"/>
        <end position="536"/>
    </location>
</feature>
<feature type="compositionally biased region" description="Basic and acidic residues" evidence="1">
    <location>
        <begin position="703"/>
        <end position="727"/>
    </location>
</feature>
<dbReference type="PANTHER" id="PTHR33223">
    <property type="entry name" value="CCHC-TYPE DOMAIN-CONTAINING PROTEIN"/>
    <property type="match status" value="1"/>
</dbReference>
<dbReference type="Gene3D" id="2.40.70.10">
    <property type="entry name" value="Acid Proteases"/>
    <property type="match status" value="1"/>
</dbReference>
<reference evidence="3" key="1">
    <citation type="submission" date="2023-07" db="EMBL/GenBank/DDBJ databases">
        <title>A chromosome-level genome assembly of Lolium multiflorum.</title>
        <authorList>
            <person name="Chen Y."/>
            <person name="Copetti D."/>
            <person name="Kolliker R."/>
            <person name="Studer B."/>
        </authorList>
    </citation>
    <scope>NUCLEOTIDE SEQUENCE</scope>
    <source>
        <strain evidence="3">02402/16</strain>
        <tissue evidence="3">Leaf</tissue>
    </source>
</reference>
<evidence type="ECO:0000313" key="4">
    <source>
        <dbReference type="Proteomes" id="UP001231189"/>
    </source>
</evidence>
<protein>
    <recommendedName>
        <fullName evidence="2">Retrotransposon gag domain-containing protein</fullName>
    </recommendedName>
</protein>
<feature type="compositionally biased region" description="Acidic residues" evidence="1">
    <location>
        <begin position="672"/>
        <end position="682"/>
    </location>
</feature>
<dbReference type="EMBL" id="JAUUTY010000007">
    <property type="protein sequence ID" value="KAK1608452.1"/>
    <property type="molecule type" value="Genomic_DNA"/>
</dbReference>
<organism evidence="3 4">
    <name type="scientific">Lolium multiflorum</name>
    <name type="common">Italian ryegrass</name>
    <name type="synonym">Lolium perenne subsp. multiflorum</name>
    <dbReference type="NCBI Taxonomy" id="4521"/>
    <lineage>
        <taxon>Eukaryota</taxon>
        <taxon>Viridiplantae</taxon>
        <taxon>Streptophyta</taxon>
        <taxon>Embryophyta</taxon>
        <taxon>Tracheophyta</taxon>
        <taxon>Spermatophyta</taxon>
        <taxon>Magnoliopsida</taxon>
        <taxon>Liliopsida</taxon>
        <taxon>Poales</taxon>
        <taxon>Poaceae</taxon>
        <taxon>BOP clade</taxon>
        <taxon>Pooideae</taxon>
        <taxon>Poodae</taxon>
        <taxon>Poeae</taxon>
        <taxon>Poeae Chloroplast Group 2 (Poeae type)</taxon>
        <taxon>Loliodinae</taxon>
        <taxon>Loliinae</taxon>
        <taxon>Lolium</taxon>
    </lineage>
</organism>
<sequence length="948" mass="109419">MSDEPVKYEDLPEDHKKKYDELKALFEADLIGSFERTRTHGIRFKGFTPEGVLEGVDLSLPSEERTRALRQEVNYKVAHSLHRHSESLVNAFERVALRVVQEIMKHQYSPSGPALGTHQGEISFHTRPQLPFTLAAPEQHGSPAYVVYKYDLERPVGILPKRRTVGYSKPYPNEYDLIPMPPKYRLPEFTKFSGSEGSSSIEHVSRYLARLGMISASDPLRVRFFAQSLTGPAFGWYTSLPPDSVRTWKQLEEQFHVQYHSEATEAGIADLTQVRQRRGETVSDYIQRFRTVKNRCYSVHLTEKEVVDLAVVGLAAPLKDLAFQVDYNSLAYMVQKLTLYEQRHPELYQDKFKRPIGLVEAEEVEDSAEDLNGLGGAVPVSCKWVKQPGPAKGFDFDISKAEQIFDLLLKEKQLKLPEGHKIPTVQEMNGRPYCKWHHTFTHVTNDCKWRQIQMAIEQGRLIFGQFAMKVDTQPFPGVNMVELNHSTRCEPGFSFDVNMAGLVDRHGKDKEESSHSRGKDKEEADPRDRPRYDDRRYLTEEQVRSVRYQRPLSAHLLNKYEHQYDRRRRYDMDDERYRRSDADNRKYRRYDRDDEGYEHRAKGRSREQEDMDRHWDCPFFKHCWDSGMSRLPTIDNCPECRHQKKGTSEVSVFKRLGPLPPQNRRAESSRDEDFEESEDEEEDRYHRPRWCPDGLSHSQKRRQTLETEARPQKKEWRPKQTKADAKASADTNMVFILPSEFCAPRTEEVPVAQFDCGPWPVIFEKPREKSYRHLKALYLRGYINGQPVSKMLVDTRAAVNIMPYSMLRRLGRSNADLIKTNVTLSDFNGQASEAQGVLNVDLTVGRKTIPTSFFIVDSKSTYAILLGRDWIHANCCIPSTMHQCLIQWDGDEVEVVHADDSIEISLAGMNIWDADDQEPISGISLDGCERIEASKNGVRLVLSTSLTE</sequence>
<dbReference type="CDD" id="cd00303">
    <property type="entry name" value="retropepsin_like"/>
    <property type="match status" value="1"/>
</dbReference>
<dbReference type="PANTHER" id="PTHR33223:SF8">
    <property type="entry name" value="OS04G0172440 PROTEIN"/>
    <property type="match status" value="1"/>
</dbReference>
<proteinExistence type="predicted"/>
<feature type="domain" description="Retrotransposon gag" evidence="2">
    <location>
        <begin position="224"/>
        <end position="314"/>
    </location>
</feature>
<dbReference type="Pfam" id="PF03732">
    <property type="entry name" value="Retrotrans_gag"/>
    <property type="match status" value="1"/>
</dbReference>